<keyword evidence="3" id="KW-0238">DNA-binding</keyword>
<proteinExistence type="inferred from homology"/>
<gene>
    <name evidence="5" type="ORF">SAMN02745941_01050</name>
</gene>
<dbReference type="InterPro" id="IPR036388">
    <property type="entry name" value="WH-like_DNA-bd_sf"/>
</dbReference>
<dbReference type="GO" id="GO:0045892">
    <property type="term" value="P:negative regulation of DNA-templated transcription"/>
    <property type="evidence" value="ECO:0007669"/>
    <property type="project" value="InterPro"/>
</dbReference>
<dbReference type="Pfam" id="PF03965">
    <property type="entry name" value="Penicillinase_R"/>
    <property type="match status" value="1"/>
</dbReference>
<dbReference type="InterPro" id="IPR036390">
    <property type="entry name" value="WH_DNA-bd_sf"/>
</dbReference>
<evidence type="ECO:0000313" key="6">
    <source>
        <dbReference type="Proteomes" id="UP000184241"/>
    </source>
</evidence>
<keyword evidence="2" id="KW-0805">Transcription regulation</keyword>
<evidence type="ECO:0000256" key="2">
    <source>
        <dbReference type="ARBA" id="ARBA00023015"/>
    </source>
</evidence>
<evidence type="ECO:0000313" key="5">
    <source>
        <dbReference type="EMBL" id="SHH85702.1"/>
    </source>
</evidence>
<dbReference type="PIRSF" id="PIRSF019455">
    <property type="entry name" value="CopR_AtkY"/>
    <property type="match status" value="1"/>
</dbReference>
<dbReference type="Gene3D" id="1.10.4040.10">
    <property type="entry name" value="Penicillinase repressor domain"/>
    <property type="match status" value="1"/>
</dbReference>
<evidence type="ECO:0000256" key="4">
    <source>
        <dbReference type="ARBA" id="ARBA00023163"/>
    </source>
</evidence>
<name>A0A1M5WDY5_9CLOT</name>
<accession>A0A1M5WDY5</accession>
<reference evidence="5 6" key="1">
    <citation type="submission" date="2016-11" db="EMBL/GenBank/DDBJ databases">
        <authorList>
            <person name="Jaros S."/>
            <person name="Januszkiewicz K."/>
            <person name="Wedrychowicz H."/>
        </authorList>
    </citation>
    <scope>NUCLEOTIDE SEQUENCE [LARGE SCALE GENOMIC DNA]</scope>
    <source>
        <strain evidence="5 6">DSM 6191</strain>
    </source>
</reference>
<dbReference type="Gene3D" id="1.10.10.10">
    <property type="entry name" value="Winged helix-like DNA-binding domain superfamily/Winged helix DNA-binding domain"/>
    <property type="match status" value="1"/>
</dbReference>
<dbReference type="GO" id="GO:0003677">
    <property type="term" value="F:DNA binding"/>
    <property type="evidence" value="ECO:0007669"/>
    <property type="project" value="UniProtKB-KW"/>
</dbReference>
<protein>
    <submittedName>
        <fullName evidence="5">Predicted transcriptional regulator</fullName>
    </submittedName>
</protein>
<dbReference type="EMBL" id="FQXU01000004">
    <property type="protein sequence ID" value="SHH85702.1"/>
    <property type="molecule type" value="Genomic_DNA"/>
</dbReference>
<dbReference type="SUPFAM" id="SSF46785">
    <property type="entry name" value="Winged helix' DNA-binding domain"/>
    <property type="match status" value="1"/>
</dbReference>
<comment type="similarity">
    <text evidence="1">Belongs to the BlaI transcriptional regulatory family.</text>
</comment>
<dbReference type="Proteomes" id="UP000184241">
    <property type="component" value="Unassembled WGS sequence"/>
</dbReference>
<organism evidence="5 6">
    <name type="scientific">Clostridium intestinale DSM 6191</name>
    <dbReference type="NCBI Taxonomy" id="1121320"/>
    <lineage>
        <taxon>Bacteria</taxon>
        <taxon>Bacillati</taxon>
        <taxon>Bacillota</taxon>
        <taxon>Clostridia</taxon>
        <taxon>Eubacteriales</taxon>
        <taxon>Clostridiaceae</taxon>
        <taxon>Clostridium</taxon>
    </lineage>
</organism>
<sequence>MKKLPRTELQIMKFIWSKKDQVSTKDVAIHMEEALEWKLSTTSKTLSRLVEKEFLITEKIGKQVYYSPIVEENDYLKFETKDFFSYLHGKSLKSIISTLEESDEITNEDLDELEKWIKNR</sequence>
<evidence type="ECO:0000256" key="1">
    <source>
        <dbReference type="ARBA" id="ARBA00011046"/>
    </source>
</evidence>
<keyword evidence="4" id="KW-0804">Transcription</keyword>
<dbReference type="RefSeq" id="WP_021802651.1">
    <property type="nucleotide sequence ID" value="NZ_FQXU01000004.1"/>
</dbReference>
<dbReference type="AlphaFoldDB" id="A0A1M5WDY5"/>
<evidence type="ECO:0000256" key="3">
    <source>
        <dbReference type="ARBA" id="ARBA00023125"/>
    </source>
</evidence>
<dbReference type="InterPro" id="IPR005650">
    <property type="entry name" value="BlaI_family"/>
</dbReference>